<feature type="region of interest" description="Disordered" evidence="1">
    <location>
        <begin position="83"/>
        <end position="117"/>
    </location>
</feature>
<sequence length="117" mass="13175">EDLARNGTLKATSQDRIRTSATGSPIIRSARTFAVCRPRSKARLFLTWKFAAVSEMRSPNNNPTLSPSAELLRLETLQLSRWDNPEGRSSWPDREERITRPGELLRRTPTSPQALAS</sequence>
<keyword evidence="3" id="KW-1185">Reference proteome</keyword>
<protein>
    <submittedName>
        <fullName evidence="2">Uncharacterized protein</fullName>
    </submittedName>
</protein>
<organism evidence="2 3">
    <name type="scientific">Perkinsus olseni</name>
    <name type="common">Perkinsus atlanticus</name>
    <dbReference type="NCBI Taxonomy" id="32597"/>
    <lineage>
        <taxon>Eukaryota</taxon>
        <taxon>Sar</taxon>
        <taxon>Alveolata</taxon>
        <taxon>Perkinsozoa</taxon>
        <taxon>Perkinsea</taxon>
        <taxon>Perkinsida</taxon>
        <taxon>Perkinsidae</taxon>
        <taxon>Perkinsus</taxon>
    </lineage>
</organism>
<name>A0A7J6UEF3_PEROL</name>
<feature type="compositionally biased region" description="Basic and acidic residues" evidence="1">
    <location>
        <begin position="83"/>
        <end position="106"/>
    </location>
</feature>
<dbReference type="EMBL" id="JABANO010004247">
    <property type="protein sequence ID" value="KAF4755493.1"/>
    <property type="molecule type" value="Genomic_DNA"/>
</dbReference>
<dbReference type="AlphaFoldDB" id="A0A7J6UEF3"/>
<evidence type="ECO:0000313" key="3">
    <source>
        <dbReference type="Proteomes" id="UP000553632"/>
    </source>
</evidence>
<feature type="compositionally biased region" description="Polar residues" evidence="1">
    <location>
        <begin position="108"/>
        <end position="117"/>
    </location>
</feature>
<feature type="non-terminal residue" evidence="2">
    <location>
        <position position="1"/>
    </location>
</feature>
<comment type="caution">
    <text evidence="2">The sequence shown here is derived from an EMBL/GenBank/DDBJ whole genome shotgun (WGS) entry which is preliminary data.</text>
</comment>
<feature type="region of interest" description="Disordered" evidence="1">
    <location>
        <begin position="1"/>
        <end position="23"/>
    </location>
</feature>
<proteinExistence type="predicted"/>
<gene>
    <name evidence="2" type="ORF">FOZ63_025030</name>
</gene>
<feature type="non-terminal residue" evidence="2">
    <location>
        <position position="117"/>
    </location>
</feature>
<evidence type="ECO:0000256" key="1">
    <source>
        <dbReference type="SAM" id="MobiDB-lite"/>
    </source>
</evidence>
<dbReference type="Proteomes" id="UP000553632">
    <property type="component" value="Unassembled WGS sequence"/>
</dbReference>
<accession>A0A7J6UEF3</accession>
<evidence type="ECO:0000313" key="2">
    <source>
        <dbReference type="EMBL" id="KAF4755493.1"/>
    </source>
</evidence>
<reference evidence="2 3" key="1">
    <citation type="submission" date="2020-04" db="EMBL/GenBank/DDBJ databases">
        <title>Perkinsus olseni comparative genomics.</title>
        <authorList>
            <person name="Bogema D.R."/>
        </authorList>
    </citation>
    <scope>NUCLEOTIDE SEQUENCE [LARGE SCALE GENOMIC DNA]</scope>
    <source>
        <strain evidence="2 3">ATCC PRA-207</strain>
    </source>
</reference>